<dbReference type="Proteomes" id="UP000486903">
    <property type="component" value="Unassembled WGS sequence"/>
</dbReference>
<name>A0A6B4JIE6_CLOBO</name>
<dbReference type="RefSeq" id="WP_003374316.1">
    <property type="nucleotide sequence ID" value="NZ_JACBBA010000001.1"/>
</dbReference>
<dbReference type="Pfam" id="PF10543">
    <property type="entry name" value="ORF6N"/>
    <property type="match status" value="1"/>
</dbReference>
<dbReference type="AlphaFoldDB" id="A0A6B4JIE6"/>
<feature type="domain" description="KilA-N DNA-binding" evidence="1">
    <location>
        <begin position="14"/>
        <end position="95"/>
    </location>
</feature>
<evidence type="ECO:0000313" key="2">
    <source>
        <dbReference type="EMBL" id="NFV27680.1"/>
    </source>
</evidence>
<protein>
    <submittedName>
        <fullName evidence="2">ORF6N domain-containing protein</fullName>
    </submittedName>
</protein>
<sequence>MNNQLVKINNTDLQIKEFRNQRIVTLKDIDTLHQRPEGTARRNFNENKKHFIVDEDYFKISASEIRTHKIMDISNMVREDVTFLTESGYLMLVKSFTDDLAWTIQRQLVNGYFRAKNNQPIGLLENLQSELNNTRQELSELKQMFLDRERVKALKTGASMNERLSLVSDKDIKEIINSALSIGVLREVDNGIAIDRNIVLIEASKKNIDKYTLNKKLVISGIVILGSDNYPYKQVRVKGNNQWCYVVKKNELGE</sequence>
<accession>A0A6B4JIE6</accession>
<evidence type="ECO:0000313" key="3">
    <source>
        <dbReference type="Proteomes" id="UP000486903"/>
    </source>
</evidence>
<evidence type="ECO:0000259" key="1">
    <source>
        <dbReference type="Pfam" id="PF10543"/>
    </source>
</evidence>
<reference evidence="2 3" key="1">
    <citation type="submission" date="2019-04" db="EMBL/GenBank/DDBJ databases">
        <title>Genome sequencing of Clostridium botulinum Groups I-IV and Clostridium butyricum.</title>
        <authorList>
            <person name="Brunt J."/>
            <person name="Van Vliet A.H.M."/>
            <person name="Stringer S.C."/>
            <person name="Carter A.T."/>
            <person name="Peck M.W."/>
        </authorList>
    </citation>
    <scope>NUCLEOTIDE SEQUENCE [LARGE SCALE GENOMIC DNA]</scope>
    <source>
        <strain evidence="2 3">BL81</strain>
    </source>
</reference>
<organism evidence="2 3">
    <name type="scientific">Clostridium botulinum</name>
    <dbReference type="NCBI Taxonomy" id="1491"/>
    <lineage>
        <taxon>Bacteria</taxon>
        <taxon>Bacillati</taxon>
        <taxon>Bacillota</taxon>
        <taxon>Clostridia</taxon>
        <taxon>Eubacteriales</taxon>
        <taxon>Clostridiaceae</taxon>
        <taxon>Clostridium</taxon>
    </lineage>
</organism>
<proteinExistence type="predicted"/>
<dbReference type="InterPro" id="IPR018873">
    <property type="entry name" value="KilA-N_DNA-bd_domain"/>
</dbReference>
<comment type="caution">
    <text evidence="2">The sequence shown here is derived from an EMBL/GenBank/DDBJ whole genome shotgun (WGS) entry which is preliminary data.</text>
</comment>
<dbReference type="EMBL" id="SXFB01000019">
    <property type="protein sequence ID" value="NFV27680.1"/>
    <property type="molecule type" value="Genomic_DNA"/>
</dbReference>
<gene>
    <name evidence="2" type="ORF">FDG31_16280</name>
</gene>